<organism evidence="1 2">
    <name type="scientific">Roseofilum casamattae BLCC-M143</name>
    <dbReference type="NCBI Taxonomy" id="3022442"/>
    <lineage>
        <taxon>Bacteria</taxon>
        <taxon>Bacillati</taxon>
        <taxon>Cyanobacteriota</taxon>
        <taxon>Cyanophyceae</taxon>
        <taxon>Desertifilales</taxon>
        <taxon>Desertifilaceae</taxon>
        <taxon>Roseofilum</taxon>
        <taxon>Roseofilum casamattae</taxon>
    </lineage>
</organism>
<dbReference type="Proteomes" id="UP001232992">
    <property type="component" value="Unassembled WGS sequence"/>
</dbReference>
<gene>
    <name evidence="1" type="ORF">PMH09_06910</name>
</gene>
<sequence length="165" mass="17251">MAFLQNLLGGKTKDSQFQIEIGDAPTSTATAPAPEVPQASAAIVKATTTDIAPVAKATTAALVPVPAAEEATPVSVRVEPPKRQKTFRGLKKQPELAPVIQEVIVTPVTSPVIPPASAPPQPVAEVSLTTESMFASKFMNVGTKGRRRPGANMGSFLELARKVKT</sequence>
<dbReference type="RefSeq" id="WP_283757575.1">
    <property type="nucleotide sequence ID" value="NZ_JAQOSQ010000004.1"/>
</dbReference>
<name>A0ABT7BUQ8_9CYAN</name>
<reference evidence="1 2" key="1">
    <citation type="submission" date="2023-01" db="EMBL/GenBank/DDBJ databases">
        <title>Novel diversity within Roseofilum (Cyanobacteria; Desertifilaceae) from marine benthic mats with descriptions of four novel species.</title>
        <authorList>
            <person name="Wang Y."/>
            <person name="Berthold D.E."/>
            <person name="Hu J."/>
            <person name="Lefler F.W."/>
            <person name="Laughinghouse H.D. IV."/>
        </authorList>
    </citation>
    <scope>NUCLEOTIDE SEQUENCE [LARGE SCALE GENOMIC DNA]</scope>
    <source>
        <strain evidence="1 2">BLCC-M143</strain>
    </source>
</reference>
<evidence type="ECO:0008006" key="3">
    <source>
        <dbReference type="Google" id="ProtNLM"/>
    </source>
</evidence>
<dbReference type="EMBL" id="JAQOSQ010000004">
    <property type="protein sequence ID" value="MDJ1182924.1"/>
    <property type="molecule type" value="Genomic_DNA"/>
</dbReference>
<protein>
    <recommendedName>
        <fullName evidence="3">Translation initiation factor IF-2</fullName>
    </recommendedName>
</protein>
<accession>A0ABT7BUQ8</accession>
<evidence type="ECO:0000313" key="2">
    <source>
        <dbReference type="Proteomes" id="UP001232992"/>
    </source>
</evidence>
<comment type="caution">
    <text evidence="1">The sequence shown here is derived from an EMBL/GenBank/DDBJ whole genome shotgun (WGS) entry which is preliminary data.</text>
</comment>
<evidence type="ECO:0000313" key="1">
    <source>
        <dbReference type="EMBL" id="MDJ1182924.1"/>
    </source>
</evidence>
<keyword evidence="2" id="KW-1185">Reference proteome</keyword>
<proteinExistence type="predicted"/>